<dbReference type="InterPro" id="IPR018076">
    <property type="entry name" value="T2SS_GspF_dom"/>
</dbReference>
<evidence type="ECO:0000256" key="10">
    <source>
        <dbReference type="RuleBase" id="RU003923"/>
    </source>
</evidence>
<organism evidence="13 14">
    <name type="scientific">Oceanisphaera profunda</name>
    <dbReference type="NCBI Taxonomy" id="1416627"/>
    <lineage>
        <taxon>Bacteria</taxon>
        <taxon>Pseudomonadati</taxon>
        <taxon>Pseudomonadota</taxon>
        <taxon>Gammaproteobacteria</taxon>
        <taxon>Aeromonadales</taxon>
        <taxon>Aeromonadaceae</taxon>
        <taxon>Oceanisphaera</taxon>
    </lineage>
</organism>
<protein>
    <submittedName>
        <fullName evidence="13">Type II secretion system protein F</fullName>
    </submittedName>
</protein>
<feature type="transmembrane region" description="Helical" evidence="11">
    <location>
        <begin position="168"/>
        <end position="190"/>
    </location>
</feature>
<name>A0A1Y0D790_9GAMM</name>
<sequence length="403" mass="43947">MSKKQPYHWQGINKNGQAVSGVAHESSLLAVKYQLQRQGILPTRVQRKRPPLFSKFKQTISAADIAIMTRQLATMLHAGIPLVQSLKLIARSATKGPLAHMLTLLVTDVENGQPLSRALKQFPMQFSNLYRDLVQSGEQMGALAQVFAQLADYAEKAQLLKAKIKKALFYPAIVLIVAALVSAILLLWVIPQFEEMYANFGAPLPWFTQVVISLSRGLQHYGGYLLLVLVLLCYWVIKARRSANRLRQQQDRLLLKMPVLGAILQKAALTGFARTLAATFAAGIPLIEGLTLAAGACGNHVYSQAVLQVRADVVAGIPLHLALGSSQLFPDLLVQLAMIGEETGVIDDMMHKVASIYEAEVDAAVEALASLIEPMMMLVLGILVGGLVIAMYLPIFNLGSVIH</sequence>
<dbReference type="PANTHER" id="PTHR30012:SF7">
    <property type="entry name" value="PROTEIN TRANSPORT PROTEIN HOFC HOMOLOG"/>
    <property type="match status" value="1"/>
</dbReference>
<evidence type="ECO:0000313" key="14">
    <source>
        <dbReference type="Proteomes" id="UP000243937"/>
    </source>
</evidence>
<dbReference type="GO" id="GO:0005886">
    <property type="term" value="C:plasma membrane"/>
    <property type="evidence" value="ECO:0007669"/>
    <property type="project" value="UniProtKB-SubCell"/>
</dbReference>
<evidence type="ECO:0000256" key="5">
    <source>
        <dbReference type="ARBA" id="ARBA00022519"/>
    </source>
</evidence>
<keyword evidence="14" id="KW-1185">Reference proteome</keyword>
<gene>
    <name evidence="13" type="ORF">CBP31_10065</name>
</gene>
<dbReference type="PRINTS" id="PR00812">
    <property type="entry name" value="BCTERIALGSPF"/>
</dbReference>
<dbReference type="OrthoDB" id="9805682at2"/>
<dbReference type="RefSeq" id="WP_087036897.1">
    <property type="nucleotide sequence ID" value="NZ_CP021377.1"/>
</dbReference>
<dbReference type="PANTHER" id="PTHR30012">
    <property type="entry name" value="GENERAL SECRETION PATHWAY PROTEIN"/>
    <property type="match status" value="1"/>
</dbReference>
<proteinExistence type="inferred from homology"/>
<dbReference type="Proteomes" id="UP000243937">
    <property type="component" value="Chromosome"/>
</dbReference>
<evidence type="ECO:0000256" key="11">
    <source>
        <dbReference type="SAM" id="Phobius"/>
    </source>
</evidence>
<dbReference type="AlphaFoldDB" id="A0A1Y0D790"/>
<dbReference type="InterPro" id="IPR003004">
    <property type="entry name" value="GspF/PilC"/>
</dbReference>
<evidence type="ECO:0000256" key="1">
    <source>
        <dbReference type="ARBA" id="ARBA00004429"/>
    </source>
</evidence>
<evidence type="ECO:0000256" key="9">
    <source>
        <dbReference type="ARBA" id="ARBA00023136"/>
    </source>
</evidence>
<dbReference type="PROSITE" id="PS00874">
    <property type="entry name" value="T2SP_F"/>
    <property type="match status" value="1"/>
</dbReference>
<keyword evidence="9 11" id="KW-0472">Membrane</keyword>
<reference evidence="13 14" key="1">
    <citation type="journal article" date="2014" name="Int. J. Syst. Evol. Microbiol.">
        <title>Oceanisphaera profunda sp. nov., a marine bacterium isolated from deep-sea sediment, and emended description of the genus Oceanisphaera.</title>
        <authorList>
            <person name="Xu Z."/>
            <person name="Zhang X.Y."/>
            <person name="Su H.N."/>
            <person name="Yu Z.C."/>
            <person name="Liu C."/>
            <person name="Li H."/>
            <person name="Chen X.L."/>
            <person name="Song X.Y."/>
            <person name="Xie B.B."/>
            <person name="Qin Q.L."/>
            <person name="Zhou B.C."/>
            <person name="Shi M."/>
            <person name="Huang Y."/>
            <person name="Zhang Y.Z."/>
        </authorList>
    </citation>
    <scope>NUCLEOTIDE SEQUENCE [LARGE SCALE GENOMIC DNA]</scope>
    <source>
        <strain evidence="13 14">SM1222</strain>
    </source>
</reference>
<evidence type="ECO:0000313" key="13">
    <source>
        <dbReference type="EMBL" id="ART82925.1"/>
    </source>
</evidence>
<comment type="similarity">
    <text evidence="2 10">Belongs to the GSP F family.</text>
</comment>
<keyword evidence="6 10" id="KW-0812">Transmembrane</keyword>
<keyword evidence="3 10" id="KW-0813">Transport</keyword>
<evidence type="ECO:0000259" key="12">
    <source>
        <dbReference type="Pfam" id="PF00482"/>
    </source>
</evidence>
<dbReference type="InterPro" id="IPR042094">
    <property type="entry name" value="T2SS_GspF_sf"/>
</dbReference>
<evidence type="ECO:0000256" key="4">
    <source>
        <dbReference type="ARBA" id="ARBA00022475"/>
    </source>
</evidence>
<dbReference type="InterPro" id="IPR001992">
    <property type="entry name" value="T2SS_GspF/T4SS_PilC_CS"/>
</dbReference>
<keyword evidence="5" id="KW-0997">Cell inner membrane</keyword>
<dbReference type="GO" id="GO:0015628">
    <property type="term" value="P:protein secretion by the type II secretion system"/>
    <property type="evidence" value="ECO:0007669"/>
    <property type="project" value="TreeGrafter"/>
</dbReference>
<dbReference type="Pfam" id="PF00482">
    <property type="entry name" value="T2SSF"/>
    <property type="match status" value="2"/>
</dbReference>
<evidence type="ECO:0000256" key="6">
    <source>
        <dbReference type="ARBA" id="ARBA00022692"/>
    </source>
</evidence>
<feature type="transmembrane region" description="Helical" evidence="11">
    <location>
        <begin position="221"/>
        <end position="237"/>
    </location>
</feature>
<evidence type="ECO:0000256" key="3">
    <source>
        <dbReference type="ARBA" id="ARBA00022448"/>
    </source>
</evidence>
<feature type="transmembrane region" description="Helical" evidence="11">
    <location>
        <begin position="375"/>
        <end position="395"/>
    </location>
</feature>
<keyword evidence="7" id="KW-0653">Protein transport</keyword>
<feature type="domain" description="Type II secretion system protein GspF" evidence="12">
    <location>
        <begin position="69"/>
        <end position="191"/>
    </location>
</feature>
<dbReference type="KEGG" id="opf:CBP31_10065"/>
<evidence type="ECO:0000256" key="8">
    <source>
        <dbReference type="ARBA" id="ARBA00022989"/>
    </source>
</evidence>
<dbReference type="Gene3D" id="1.20.81.30">
    <property type="entry name" value="Type II secretion system (T2SS), domain F"/>
    <property type="match status" value="2"/>
</dbReference>
<comment type="subcellular location">
    <subcellularLocation>
        <location evidence="1 10">Cell inner membrane</location>
        <topology evidence="1 10">Multi-pass membrane protein</topology>
    </subcellularLocation>
</comment>
<dbReference type="EMBL" id="CP021377">
    <property type="protein sequence ID" value="ART82925.1"/>
    <property type="molecule type" value="Genomic_DNA"/>
</dbReference>
<feature type="domain" description="Type II secretion system protein GspF" evidence="12">
    <location>
        <begin position="272"/>
        <end position="394"/>
    </location>
</feature>
<keyword evidence="8 11" id="KW-1133">Transmembrane helix</keyword>
<keyword evidence="4" id="KW-1003">Cell membrane</keyword>
<dbReference type="FunFam" id="1.20.81.30:FF:000001">
    <property type="entry name" value="Type II secretion system protein F"/>
    <property type="match status" value="2"/>
</dbReference>
<evidence type="ECO:0000256" key="2">
    <source>
        <dbReference type="ARBA" id="ARBA00005745"/>
    </source>
</evidence>
<accession>A0A1Y0D790</accession>
<evidence type="ECO:0000256" key="7">
    <source>
        <dbReference type="ARBA" id="ARBA00022927"/>
    </source>
</evidence>